<dbReference type="EMBL" id="HBUE01272469">
    <property type="protein sequence ID" value="CAG6564665.1"/>
    <property type="molecule type" value="Transcribed_RNA"/>
</dbReference>
<evidence type="ECO:0000313" key="2">
    <source>
        <dbReference type="EMBL" id="CAG6513198.1"/>
    </source>
</evidence>
<keyword evidence="1" id="KW-1133">Transmembrane helix</keyword>
<proteinExistence type="predicted"/>
<evidence type="ECO:0000256" key="1">
    <source>
        <dbReference type="SAM" id="Phobius"/>
    </source>
</evidence>
<dbReference type="EMBL" id="HBUE01167153">
    <property type="protein sequence ID" value="CAG6513198.1"/>
    <property type="molecule type" value="Transcribed_RNA"/>
</dbReference>
<accession>A0A8D8DKG8</accession>
<protein>
    <submittedName>
        <fullName evidence="2">(northern house mosquito) hypothetical protein</fullName>
    </submittedName>
</protein>
<sequence>MPVQVGEHLQLFVTLGLQLVERLVHVQVQVLVLVFIRERFVPEQRLIDTFWMCGAAAVQRIVQHVLLHQIRKVLLPRQIGKVRALVLFVQFNFLVHLAGVLEKVPYSTILQLGVDDLDVPLGCGLSRRRRTIVQVVIHVDGGHARGERWSSLRGRSLRWLWSFGLFQRRRVQTVFAVQRQIVLNFVIVFNLLVLLLRRLLLSLYARGTSTATTWAIFLIHGRGGRRGKLVPTSVAHSLVTGQIFVDIVSVHFTVGKFPVQGRRHCGAGTLHYSLLVRLFLIDSPNSGPVWNDALSHIFSPRTPPPSSSLAAKTVACV</sequence>
<keyword evidence="1" id="KW-0812">Transmembrane</keyword>
<dbReference type="EMBL" id="HBUE01272468">
    <property type="protein sequence ID" value="CAG6564664.1"/>
    <property type="molecule type" value="Transcribed_RNA"/>
</dbReference>
<dbReference type="EMBL" id="HBUE01167152">
    <property type="protein sequence ID" value="CAG6513197.1"/>
    <property type="molecule type" value="Transcribed_RNA"/>
</dbReference>
<organism evidence="2">
    <name type="scientific">Culex pipiens</name>
    <name type="common">House mosquito</name>
    <dbReference type="NCBI Taxonomy" id="7175"/>
    <lineage>
        <taxon>Eukaryota</taxon>
        <taxon>Metazoa</taxon>
        <taxon>Ecdysozoa</taxon>
        <taxon>Arthropoda</taxon>
        <taxon>Hexapoda</taxon>
        <taxon>Insecta</taxon>
        <taxon>Pterygota</taxon>
        <taxon>Neoptera</taxon>
        <taxon>Endopterygota</taxon>
        <taxon>Diptera</taxon>
        <taxon>Nematocera</taxon>
        <taxon>Culicoidea</taxon>
        <taxon>Culicidae</taxon>
        <taxon>Culicinae</taxon>
        <taxon>Culicini</taxon>
        <taxon>Culex</taxon>
        <taxon>Culex</taxon>
    </lineage>
</organism>
<keyword evidence="1" id="KW-0472">Membrane</keyword>
<name>A0A8D8DKG8_CULPI</name>
<reference evidence="2" key="1">
    <citation type="submission" date="2021-05" db="EMBL/GenBank/DDBJ databases">
        <authorList>
            <person name="Alioto T."/>
            <person name="Alioto T."/>
            <person name="Gomez Garrido J."/>
        </authorList>
    </citation>
    <scope>NUCLEOTIDE SEQUENCE</scope>
</reference>
<feature type="transmembrane region" description="Helical" evidence="1">
    <location>
        <begin position="181"/>
        <end position="200"/>
    </location>
</feature>
<dbReference type="AlphaFoldDB" id="A0A8D8DKG8"/>